<keyword evidence="2" id="KW-0238">DNA-binding</keyword>
<reference evidence="7" key="1">
    <citation type="journal article" date="2019" name="Int. J. Syst. Evol. Microbiol.">
        <title>The Global Catalogue of Microorganisms (GCM) 10K type strain sequencing project: providing services to taxonomists for standard genome sequencing and annotation.</title>
        <authorList>
            <consortium name="The Broad Institute Genomics Platform"/>
            <consortium name="The Broad Institute Genome Sequencing Center for Infectious Disease"/>
            <person name="Wu L."/>
            <person name="Ma J."/>
        </authorList>
    </citation>
    <scope>NUCLEOTIDE SEQUENCE [LARGE SCALE GENOMIC DNA]</scope>
    <source>
        <strain evidence="7">JCM 15443</strain>
    </source>
</reference>
<evidence type="ECO:0000256" key="4">
    <source>
        <dbReference type="SAM" id="MobiDB-lite"/>
    </source>
</evidence>
<feature type="region of interest" description="Disordered" evidence="4">
    <location>
        <begin position="83"/>
        <end position="107"/>
    </location>
</feature>
<dbReference type="EMBL" id="BMOM01000011">
    <property type="protein sequence ID" value="GGM09129.1"/>
    <property type="molecule type" value="Genomic_DNA"/>
</dbReference>
<evidence type="ECO:0000259" key="5">
    <source>
        <dbReference type="PROSITE" id="PS50987"/>
    </source>
</evidence>
<dbReference type="Gene3D" id="1.10.10.10">
    <property type="entry name" value="Winged helix-like DNA-binding domain superfamily/Winged helix DNA-binding domain"/>
    <property type="match status" value="1"/>
</dbReference>
<feature type="domain" description="HTH arsR-type" evidence="5">
    <location>
        <begin position="1"/>
        <end position="87"/>
    </location>
</feature>
<dbReference type="PRINTS" id="PR00778">
    <property type="entry name" value="HTHARSR"/>
</dbReference>
<keyword evidence="1" id="KW-0805">Transcription regulation</keyword>
<dbReference type="NCBIfam" id="NF033789">
    <property type="entry name" value="repress_SdpR"/>
    <property type="match status" value="1"/>
</dbReference>
<feature type="compositionally biased region" description="Pro residues" evidence="4">
    <location>
        <begin position="89"/>
        <end position="100"/>
    </location>
</feature>
<name>A0ABQ2GR68_9DEIO</name>
<organism evidence="6 7">
    <name type="scientific">Deinococcus aerophilus</name>
    <dbReference type="NCBI Taxonomy" id="522488"/>
    <lineage>
        <taxon>Bacteria</taxon>
        <taxon>Thermotogati</taxon>
        <taxon>Deinococcota</taxon>
        <taxon>Deinococci</taxon>
        <taxon>Deinococcales</taxon>
        <taxon>Deinococcaceae</taxon>
        <taxon>Deinococcus</taxon>
    </lineage>
</organism>
<dbReference type="Pfam" id="PF12840">
    <property type="entry name" value="HTH_20"/>
    <property type="match status" value="1"/>
</dbReference>
<sequence>MNEVFKALADPTRREILRALRGGEKTAGELAELFPLTRSTLSGHFAVLRAAALVRSEKRGTFLIYRLNTTVFQEVSAGLLELFGVSPGDPQPSSPPPSVPTDPEETP</sequence>
<dbReference type="InterPro" id="IPR036390">
    <property type="entry name" value="WH_DNA-bd_sf"/>
</dbReference>
<dbReference type="Proteomes" id="UP000661918">
    <property type="component" value="Unassembled WGS sequence"/>
</dbReference>
<proteinExistence type="predicted"/>
<evidence type="ECO:0000256" key="2">
    <source>
        <dbReference type="ARBA" id="ARBA00023125"/>
    </source>
</evidence>
<evidence type="ECO:0000313" key="7">
    <source>
        <dbReference type="Proteomes" id="UP000661918"/>
    </source>
</evidence>
<evidence type="ECO:0000256" key="3">
    <source>
        <dbReference type="ARBA" id="ARBA00023163"/>
    </source>
</evidence>
<protein>
    <recommendedName>
        <fullName evidence="5">HTH arsR-type domain-containing protein</fullName>
    </recommendedName>
</protein>
<dbReference type="InterPro" id="IPR001845">
    <property type="entry name" value="HTH_ArsR_DNA-bd_dom"/>
</dbReference>
<dbReference type="NCBIfam" id="NF033788">
    <property type="entry name" value="HTH_metalloreg"/>
    <property type="match status" value="1"/>
</dbReference>
<gene>
    <name evidence="6" type="ORF">GCM10010841_16900</name>
</gene>
<dbReference type="InterPro" id="IPR047796">
    <property type="entry name" value="SdpR-like_repress"/>
</dbReference>
<dbReference type="PROSITE" id="PS50987">
    <property type="entry name" value="HTH_ARSR_2"/>
    <property type="match status" value="1"/>
</dbReference>
<dbReference type="InterPro" id="IPR051081">
    <property type="entry name" value="HTH_MetalResp_TranReg"/>
</dbReference>
<dbReference type="PANTHER" id="PTHR33154:SF33">
    <property type="entry name" value="TRANSCRIPTIONAL REPRESSOR SDPR"/>
    <property type="match status" value="1"/>
</dbReference>
<dbReference type="RefSeq" id="WP_188903365.1">
    <property type="nucleotide sequence ID" value="NZ_BMOM01000011.1"/>
</dbReference>
<dbReference type="InterPro" id="IPR011991">
    <property type="entry name" value="ArsR-like_HTH"/>
</dbReference>
<evidence type="ECO:0000256" key="1">
    <source>
        <dbReference type="ARBA" id="ARBA00023015"/>
    </source>
</evidence>
<dbReference type="SMART" id="SM00418">
    <property type="entry name" value="HTH_ARSR"/>
    <property type="match status" value="1"/>
</dbReference>
<keyword evidence="3" id="KW-0804">Transcription</keyword>
<comment type="caution">
    <text evidence="6">The sequence shown here is derived from an EMBL/GenBank/DDBJ whole genome shotgun (WGS) entry which is preliminary data.</text>
</comment>
<dbReference type="SUPFAM" id="SSF46785">
    <property type="entry name" value="Winged helix' DNA-binding domain"/>
    <property type="match status" value="1"/>
</dbReference>
<accession>A0ABQ2GR68</accession>
<dbReference type="PANTHER" id="PTHR33154">
    <property type="entry name" value="TRANSCRIPTIONAL REGULATOR, ARSR FAMILY"/>
    <property type="match status" value="1"/>
</dbReference>
<dbReference type="CDD" id="cd00090">
    <property type="entry name" value="HTH_ARSR"/>
    <property type="match status" value="1"/>
</dbReference>
<dbReference type="InterPro" id="IPR036388">
    <property type="entry name" value="WH-like_DNA-bd_sf"/>
</dbReference>
<keyword evidence="7" id="KW-1185">Reference proteome</keyword>
<evidence type="ECO:0000313" key="6">
    <source>
        <dbReference type="EMBL" id="GGM09129.1"/>
    </source>
</evidence>